<sequence>VRETLEEFASRHIDGLCLYHGALFLNGGEEPLAEDLVLWTLTGDIKRMEGVDCSEVRHPL</sequence>
<feature type="non-terminal residue" evidence="1">
    <location>
        <position position="1"/>
    </location>
</feature>
<organism evidence="1">
    <name type="scientific">marine metagenome</name>
    <dbReference type="NCBI Taxonomy" id="408172"/>
    <lineage>
        <taxon>unclassified sequences</taxon>
        <taxon>metagenomes</taxon>
        <taxon>ecological metagenomes</taxon>
    </lineage>
</organism>
<reference evidence="1" key="1">
    <citation type="submission" date="2018-05" db="EMBL/GenBank/DDBJ databases">
        <authorList>
            <person name="Lanie J.A."/>
            <person name="Ng W.-L."/>
            <person name="Kazmierczak K.M."/>
            <person name="Andrzejewski T.M."/>
            <person name="Davidsen T.M."/>
            <person name="Wayne K.J."/>
            <person name="Tettelin H."/>
            <person name="Glass J.I."/>
            <person name="Rusch D."/>
            <person name="Podicherti R."/>
            <person name="Tsui H.-C.T."/>
            <person name="Winkler M.E."/>
        </authorList>
    </citation>
    <scope>NUCLEOTIDE SEQUENCE</scope>
</reference>
<dbReference type="AlphaFoldDB" id="A0A381QD33"/>
<accession>A0A381QD33</accession>
<name>A0A381QD33_9ZZZZ</name>
<dbReference type="EMBL" id="UINC01001250">
    <property type="protein sequence ID" value="SUZ75573.1"/>
    <property type="molecule type" value="Genomic_DNA"/>
</dbReference>
<gene>
    <name evidence="1" type="ORF">METZ01_LOCUS28427</name>
</gene>
<proteinExistence type="predicted"/>
<protein>
    <submittedName>
        <fullName evidence="1">Uncharacterized protein</fullName>
    </submittedName>
</protein>
<evidence type="ECO:0000313" key="1">
    <source>
        <dbReference type="EMBL" id="SUZ75573.1"/>
    </source>
</evidence>